<name>A0AC61QPT2_9BACT</name>
<sequence length="643" mass="70839">MKLKNIFKSFGAAAILMMTACSPDDYGFGSAQYTSDQLVAPDAYTVTVEGNRVHLVSNLKDCTPLWITPSGRSQNADYYLDMPFAGDYEVTFGAETRAGAVYGEPYKFTIAQNDFSMLSDEKWEFLAGGVGKTKKWYPIAKDYGVGQTVGPVTYCDPNNVRNDDSNSTDLAFRAWAPNWDPGIQSWLIPADDPYMTSYMEFGLSATDGCTATVFRNDANGGTLMNGKFVLNLDDKTHPVISFNDCYALHSANMDDACANYTQEIKIVELTPYCLQLATMRTNSEGPWWLVWSFVSEEVIATDGACIPKDDPGLLEPTDPELPTITDLATNLFTTEIPGAGMATCTMMSFKLNDEQPYDWQWWNGAKSAWESVTKGQFNETWAPAASGDAVEDFELTFEKTGDNIKYTLGDTEGTCSIGENTITFDKEVTLLTAASDNRTVEVKGKTFTVLKCVAGEEVQLGVPSSKDENGNTNSYLVANLNYKQVGGGQTGPTVVKFTPENVKNYIEADKYFRCQLYNPWGDGINLVDPTTIKVKKNQKLSITVRLNGFTFTKPAKMVLCFNHDGYAEENWEPDCFDYSRAIEVNGDGTYTVSWINDTGVTKNWGDGTSALTITMQYAGYASVEADAEGDYKDACTVESIVIE</sequence>
<evidence type="ECO:0000313" key="2">
    <source>
        <dbReference type="Proteomes" id="UP000308886"/>
    </source>
</evidence>
<protein>
    <submittedName>
        <fullName evidence="1">Uncharacterized protein</fullName>
    </submittedName>
</protein>
<organism evidence="1 2">
    <name type="scientific">Palleniella muris</name>
    <dbReference type="NCBI Taxonomy" id="3038145"/>
    <lineage>
        <taxon>Bacteria</taxon>
        <taxon>Pseudomonadati</taxon>
        <taxon>Bacteroidota</taxon>
        <taxon>Bacteroidia</taxon>
        <taxon>Bacteroidales</taxon>
        <taxon>Prevotellaceae</taxon>
        <taxon>Palleniella</taxon>
    </lineage>
</organism>
<gene>
    <name evidence="1" type="ORF">E5358_10875</name>
</gene>
<accession>A0AC61QPT2</accession>
<dbReference type="Proteomes" id="UP000308886">
    <property type="component" value="Unassembled WGS sequence"/>
</dbReference>
<keyword evidence="2" id="KW-1185">Reference proteome</keyword>
<evidence type="ECO:0000313" key="1">
    <source>
        <dbReference type="EMBL" id="TGX81326.1"/>
    </source>
</evidence>
<comment type="caution">
    <text evidence="1">The sequence shown here is derived from an EMBL/GenBank/DDBJ whole genome shotgun (WGS) entry which is preliminary data.</text>
</comment>
<dbReference type="EMBL" id="SRZC01000018">
    <property type="protein sequence ID" value="TGX81326.1"/>
    <property type="molecule type" value="Genomic_DNA"/>
</dbReference>
<proteinExistence type="predicted"/>
<reference evidence="1" key="1">
    <citation type="submission" date="2019-04" db="EMBL/GenBank/DDBJ databases">
        <title>Microbes associate with the intestines of laboratory mice.</title>
        <authorList>
            <person name="Navarre W."/>
            <person name="Wong E."/>
            <person name="Huang K."/>
            <person name="Tropini C."/>
            <person name="Ng K."/>
            <person name="Yu B."/>
        </authorList>
    </citation>
    <scope>NUCLEOTIDE SEQUENCE</scope>
    <source>
        <strain evidence="1">NM73_A23</strain>
    </source>
</reference>